<evidence type="ECO:0000313" key="14">
    <source>
        <dbReference type="Proteomes" id="UP001241747"/>
    </source>
</evidence>
<evidence type="ECO:0000256" key="4">
    <source>
        <dbReference type="ARBA" id="ARBA00022475"/>
    </source>
</evidence>
<keyword evidence="3" id="KW-0813">Transport</keyword>
<evidence type="ECO:0000256" key="8">
    <source>
        <dbReference type="ARBA" id="ARBA00022989"/>
    </source>
</evidence>
<comment type="similarity">
    <text evidence="2">Belongs to the GSP K family.</text>
</comment>
<dbReference type="InterPro" id="IPR049031">
    <property type="entry name" value="T2SSK_SAM-like_1st"/>
</dbReference>
<evidence type="ECO:0000256" key="11">
    <source>
        <dbReference type="SAM" id="Phobius"/>
    </source>
</evidence>
<feature type="domain" description="T2SS protein K first SAM-like" evidence="12">
    <location>
        <begin position="105"/>
        <end position="193"/>
    </location>
</feature>
<dbReference type="RefSeq" id="WP_237346041.1">
    <property type="nucleotide sequence ID" value="NZ_JABWGX010000015.1"/>
</dbReference>
<dbReference type="PANTHER" id="PTHR38831">
    <property type="entry name" value="TYPE II SECRETION SYSTEM PROTEIN K"/>
    <property type="match status" value="1"/>
</dbReference>
<evidence type="ECO:0000256" key="3">
    <source>
        <dbReference type="ARBA" id="ARBA00022448"/>
    </source>
</evidence>
<evidence type="ECO:0000256" key="5">
    <source>
        <dbReference type="ARBA" id="ARBA00022519"/>
    </source>
</evidence>
<name>A0ABU0L850_XANAG</name>
<evidence type="ECO:0000256" key="7">
    <source>
        <dbReference type="ARBA" id="ARBA00022927"/>
    </source>
</evidence>
<sequence length="296" mass="31205">MTPPRTRPSGDDGFILVAVLWILIALATFAAAYAVYVAATVRSAVALEEEVAARPLARAALELTAFRLLAQSRDERPTRGGFSFRMGSAQIRVGFVEDTARIDLNAAPHELIAGLFSALGATPDAADGFARHVVAWRSSDPEDAPPEEAALYRDAQLGYAPRGAPFVHADELWRVAGLPPDLVAAALPHVTVFSGQAQVHPANADPVVQAAAGTRRADPGDDGPAPLPGHTDAVRVTIGMDFDSGRHRTIEAVILLRESGDTPYRILAWSEEELAAPMAVPGPYAPSAPGGSENGR</sequence>
<dbReference type="PANTHER" id="PTHR38831:SF2">
    <property type="entry name" value="TYPE II SECRETION SYSTEM PROTEIN K"/>
    <property type="match status" value="1"/>
</dbReference>
<dbReference type="Pfam" id="PF21687">
    <property type="entry name" value="T2SSK_1st"/>
    <property type="match status" value="1"/>
</dbReference>
<accession>A0ABU0L850</accession>
<organism evidence="13 14">
    <name type="scientific">Xanthobacter agilis</name>
    <dbReference type="NCBI Taxonomy" id="47492"/>
    <lineage>
        <taxon>Bacteria</taxon>
        <taxon>Pseudomonadati</taxon>
        <taxon>Pseudomonadota</taxon>
        <taxon>Alphaproteobacteria</taxon>
        <taxon>Hyphomicrobiales</taxon>
        <taxon>Xanthobacteraceae</taxon>
        <taxon>Xanthobacter</taxon>
    </lineage>
</organism>
<dbReference type="InterPro" id="IPR038072">
    <property type="entry name" value="GspK_central_sf"/>
</dbReference>
<gene>
    <name evidence="13" type="ORF">QOZ94_000101</name>
</gene>
<dbReference type="EMBL" id="JAUSVY010000001">
    <property type="protein sequence ID" value="MDQ0503331.1"/>
    <property type="molecule type" value="Genomic_DNA"/>
</dbReference>
<comment type="subcellular location">
    <subcellularLocation>
        <location evidence="1">Cell inner membrane</location>
    </subcellularLocation>
</comment>
<dbReference type="InterPro" id="IPR005628">
    <property type="entry name" value="GspK"/>
</dbReference>
<evidence type="ECO:0000256" key="1">
    <source>
        <dbReference type="ARBA" id="ARBA00004533"/>
    </source>
</evidence>
<protein>
    <submittedName>
        <fullName evidence="13">General secretion pathway protein K</fullName>
    </submittedName>
</protein>
<dbReference type="Gene3D" id="1.10.40.60">
    <property type="entry name" value="EpsJ-like"/>
    <property type="match status" value="1"/>
</dbReference>
<keyword evidence="8 11" id="KW-1133">Transmembrane helix</keyword>
<evidence type="ECO:0000256" key="2">
    <source>
        <dbReference type="ARBA" id="ARBA00007246"/>
    </source>
</evidence>
<comment type="caution">
    <text evidence="13">The sequence shown here is derived from an EMBL/GenBank/DDBJ whole genome shotgun (WGS) entry which is preliminary data.</text>
</comment>
<evidence type="ECO:0000256" key="10">
    <source>
        <dbReference type="SAM" id="MobiDB-lite"/>
    </source>
</evidence>
<evidence type="ECO:0000313" key="13">
    <source>
        <dbReference type="EMBL" id="MDQ0503331.1"/>
    </source>
</evidence>
<keyword evidence="7" id="KW-0653">Protein transport</keyword>
<keyword evidence="9 11" id="KW-0472">Membrane</keyword>
<reference evidence="13 14" key="1">
    <citation type="submission" date="2023-07" db="EMBL/GenBank/DDBJ databases">
        <title>Genomic Encyclopedia of Type Strains, Phase IV (KMG-IV): sequencing the most valuable type-strain genomes for metagenomic binning, comparative biology and taxonomic classification.</title>
        <authorList>
            <person name="Goeker M."/>
        </authorList>
    </citation>
    <scope>NUCLEOTIDE SEQUENCE [LARGE SCALE GENOMIC DNA]</scope>
    <source>
        <strain evidence="13 14">DSM 3770</strain>
    </source>
</reference>
<dbReference type="Proteomes" id="UP001241747">
    <property type="component" value="Unassembled WGS sequence"/>
</dbReference>
<keyword evidence="6 11" id="KW-0812">Transmembrane</keyword>
<feature type="transmembrane region" description="Helical" evidence="11">
    <location>
        <begin position="12"/>
        <end position="36"/>
    </location>
</feature>
<feature type="region of interest" description="Disordered" evidence="10">
    <location>
        <begin position="211"/>
        <end position="230"/>
    </location>
</feature>
<evidence type="ECO:0000259" key="12">
    <source>
        <dbReference type="Pfam" id="PF21687"/>
    </source>
</evidence>
<dbReference type="SUPFAM" id="SSF158544">
    <property type="entry name" value="GspK insert domain-like"/>
    <property type="match status" value="1"/>
</dbReference>
<evidence type="ECO:0000256" key="6">
    <source>
        <dbReference type="ARBA" id="ARBA00022692"/>
    </source>
</evidence>
<keyword evidence="5" id="KW-0997">Cell inner membrane</keyword>
<keyword evidence="14" id="KW-1185">Reference proteome</keyword>
<proteinExistence type="inferred from homology"/>
<keyword evidence="4" id="KW-1003">Cell membrane</keyword>
<evidence type="ECO:0000256" key="9">
    <source>
        <dbReference type="ARBA" id="ARBA00023136"/>
    </source>
</evidence>